<dbReference type="PANTHER" id="PTHR47027">
    <property type="entry name" value="REVERSE TRANSCRIPTASE DOMAIN-CONTAINING PROTEIN"/>
    <property type="match status" value="1"/>
</dbReference>
<reference evidence="2" key="1">
    <citation type="submission" date="2015-09" db="EMBL/GenBank/DDBJ databases">
        <title>Scylla olivacea transcriptome.</title>
        <authorList>
            <person name="Ikhwanuddin M."/>
        </authorList>
    </citation>
    <scope>NUCLEOTIDE SEQUENCE</scope>
</reference>
<dbReference type="EMBL" id="GDRN01035477">
    <property type="protein sequence ID" value="JAI67402.1"/>
    <property type="molecule type" value="Transcribed_RNA"/>
</dbReference>
<proteinExistence type="predicted"/>
<sequence>MIVENWEWGILKYVAFIDLEKAFSIINRNNLWRILHQDSKIITVIKSIYENTESKVKNKEMVNEWFNIKTGVKQEGVLSPLFFIIYMDRCLKEVYVLKEEITLVYADEIAFVRGKCEDPKRTEKM</sequence>
<protein>
    <recommendedName>
        <fullName evidence="1">Reverse transcriptase domain-containing protein</fullName>
    </recommendedName>
</protein>
<evidence type="ECO:0000259" key="1">
    <source>
        <dbReference type="Pfam" id="PF00078"/>
    </source>
</evidence>
<name>A0A0P4WIA0_SCYOL</name>
<dbReference type="Pfam" id="PF00078">
    <property type="entry name" value="RVT_1"/>
    <property type="match status" value="1"/>
</dbReference>
<evidence type="ECO:0000313" key="2">
    <source>
        <dbReference type="EMBL" id="JAI67402.1"/>
    </source>
</evidence>
<dbReference type="AlphaFoldDB" id="A0A0P4WIA0"/>
<organism evidence="2">
    <name type="scientific">Scylla olivacea</name>
    <name type="common">Orange mud crab</name>
    <name type="synonym">Cancer olivacea</name>
    <dbReference type="NCBI Taxonomy" id="85551"/>
    <lineage>
        <taxon>Eukaryota</taxon>
        <taxon>Metazoa</taxon>
        <taxon>Ecdysozoa</taxon>
        <taxon>Arthropoda</taxon>
        <taxon>Crustacea</taxon>
        <taxon>Multicrustacea</taxon>
        <taxon>Malacostraca</taxon>
        <taxon>Eumalacostraca</taxon>
        <taxon>Eucarida</taxon>
        <taxon>Decapoda</taxon>
        <taxon>Pleocyemata</taxon>
        <taxon>Brachyura</taxon>
        <taxon>Eubrachyura</taxon>
        <taxon>Portunoidea</taxon>
        <taxon>Portunidae</taxon>
        <taxon>Portuninae</taxon>
        <taxon>Scylla</taxon>
    </lineage>
</organism>
<feature type="domain" description="Reverse transcriptase" evidence="1">
    <location>
        <begin position="12"/>
        <end position="112"/>
    </location>
</feature>
<dbReference type="PANTHER" id="PTHR47027:SF20">
    <property type="entry name" value="REVERSE TRANSCRIPTASE-LIKE PROTEIN WITH RNA-DIRECTED DNA POLYMERASE DOMAIN"/>
    <property type="match status" value="1"/>
</dbReference>
<dbReference type="InterPro" id="IPR000477">
    <property type="entry name" value="RT_dom"/>
</dbReference>
<accession>A0A0P4WIA0</accession>